<dbReference type="RefSeq" id="WP_123806756.1">
    <property type="nucleotide sequence ID" value="NZ_CABVPR010000002.1"/>
</dbReference>
<proteinExistence type="predicted"/>
<accession>A0A892IEJ8</accession>
<organism evidence="1 2">
    <name type="scientific">Burkholderia dolosa</name>
    <dbReference type="NCBI Taxonomy" id="152500"/>
    <lineage>
        <taxon>Bacteria</taxon>
        <taxon>Pseudomonadati</taxon>
        <taxon>Pseudomonadota</taxon>
        <taxon>Betaproteobacteria</taxon>
        <taxon>Burkholderiales</taxon>
        <taxon>Burkholderiaceae</taxon>
        <taxon>Burkholderia</taxon>
        <taxon>Burkholderia cepacia complex</taxon>
    </lineage>
</organism>
<name>A0A892IEJ8_9BURK</name>
<dbReference type="EMBL" id="CP069483">
    <property type="protein sequence ID" value="QRO79637.1"/>
    <property type="molecule type" value="Genomic_DNA"/>
</dbReference>
<dbReference type="GeneID" id="93129527"/>
<dbReference type="Proteomes" id="UP000625568">
    <property type="component" value="Chromosome 2"/>
</dbReference>
<protein>
    <submittedName>
        <fullName evidence="1">Uncharacterized protein</fullName>
    </submittedName>
</protein>
<evidence type="ECO:0000313" key="2">
    <source>
        <dbReference type="Proteomes" id="UP000625568"/>
    </source>
</evidence>
<gene>
    <name evidence="1" type="ORF">I6K02_24215</name>
</gene>
<sequence length="165" mass="18155">MISFSTIFRSSAGPALSAASREKATQTASSLISAVAQVRSSGNVVATPARVALESLERNADKLMSRAKKNDFSFKVAMRNVGKLESHASKLHRNMHGLFKGPIPQALKDIRALESEIRSDVNRNQLTQRDLDIFKAPNKQAAARTRMEHAILDRMEKVAAKRNAK</sequence>
<keyword evidence="2" id="KW-1185">Reference proteome</keyword>
<reference evidence="1 2" key="1">
    <citation type="submission" date="2021-02" db="EMBL/GenBank/DDBJ databases">
        <title>FDA dAtabase for Regulatory Grade micrObial Sequences (FDA-ARGOS): Supporting development and validation of Infectious Disease Dx tests.</title>
        <authorList>
            <person name="Minogue T."/>
            <person name="Wolcott M."/>
            <person name="Wasieloski L."/>
            <person name="Aguilar W."/>
            <person name="Moore D."/>
            <person name="Jaissle J."/>
            <person name="Tallon L."/>
            <person name="Sadzewicz L."/>
            <person name="Zhao X."/>
            <person name="Boylan J."/>
            <person name="Ott S."/>
            <person name="Bowen H."/>
            <person name="Vavikolanu K."/>
            <person name="Mehta A."/>
            <person name="Aluvathingal J."/>
            <person name="Nadendla S."/>
            <person name="Yan Y."/>
            <person name="Sichtig H."/>
        </authorList>
    </citation>
    <scope>NUCLEOTIDE SEQUENCE [LARGE SCALE GENOMIC DNA]</scope>
    <source>
        <strain evidence="1 2">FDAARGOS_1272</strain>
    </source>
</reference>
<dbReference type="AlphaFoldDB" id="A0A892IEJ8"/>
<evidence type="ECO:0000313" key="1">
    <source>
        <dbReference type="EMBL" id="QRO79637.1"/>
    </source>
</evidence>